<dbReference type="InterPro" id="IPR011010">
    <property type="entry name" value="DNA_brk_join_enz"/>
</dbReference>
<dbReference type="InterPro" id="IPR002104">
    <property type="entry name" value="Integrase_catalytic"/>
</dbReference>
<dbReference type="OrthoDB" id="530235at2"/>
<feature type="domain" description="Tyr recombinase" evidence="2">
    <location>
        <begin position="192"/>
        <end position="388"/>
    </location>
</feature>
<gene>
    <name evidence="3" type="ORF">A2T98_10780</name>
</gene>
<organism evidence="3 4">
    <name type="scientific">Nodularia spumigena CENA596</name>
    <dbReference type="NCBI Taxonomy" id="1819295"/>
    <lineage>
        <taxon>Bacteria</taxon>
        <taxon>Bacillati</taxon>
        <taxon>Cyanobacteriota</taxon>
        <taxon>Cyanophyceae</taxon>
        <taxon>Nostocales</taxon>
        <taxon>Nodulariaceae</taxon>
        <taxon>Nodularia</taxon>
    </lineage>
</organism>
<dbReference type="SUPFAM" id="SSF56349">
    <property type="entry name" value="DNA breaking-rejoining enzymes"/>
    <property type="match status" value="1"/>
</dbReference>
<comment type="caution">
    <text evidence="3">The sequence shown here is derived from an EMBL/GenBank/DDBJ whole genome shotgun (WGS) entry which is preliminary data.</text>
</comment>
<dbReference type="Gene3D" id="1.10.443.10">
    <property type="entry name" value="Intergrase catalytic core"/>
    <property type="match status" value="1"/>
</dbReference>
<dbReference type="RefSeq" id="WP_063872774.1">
    <property type="nucleotide sequence ID" value="NZ_CAWMRI010000131.1"/>
</dbReference>
<dbReference type="Proteomes" id="UP000076555">
    <property type="component" value="Unassembled WGS sequence"/>
</dbReference>
<dbReference type="EMBL" id="LWAJ01000131">
    <property type="protein sequence ID" value="KZL49813.1"/>
    <property type="molecule type" value="Genomic_DNA"/>
</dbReference>
<dbReference type="PANTHER" id="PTHR30349:SF64">
    <property type="entry name" value="PROPHAGE INTEGRASE INTD-RELATED"/>
    <property type="match status" value="1"/>
</dbReference>
<dbReference type="PROSITE" id="PS51898">
    <property type="entry name" value="TYR_RECOMBINASE"/>
    <property type="match status" value="1"/>
</dbReference>
<dbReference type="InterPro" id="IPR022000">
    <property type="entry name" value="Min27-like_integrase_DNA_bind"/>
</dbReference>
<sequence length="388" mass="44271">MHKPEKASKGSAGIESFQGRLRLRLPRQLYEGSQKYLTLGLADTPENHHIAEQTAHQIELDILSGEFDKTLTKYKPQRHLSIVIPGEQQTITTISALWDKYIEYKRPSLKPRTLDKLAVLEKHIKRCRYQTLNESIKIKLALLQQTTNSQAKDVLMYLAAACKWGMKYGLVNFNPFEGMYNSLPKHNWQDNSKPNAFSEAEKQRIIQAFKNHKPLKGMGYSYYASFVEFLFLTGCRPSEAIGLQWKHITSDCSRITFYSALVQVGNGERVRVNGSKNNKMRGFNCNQKLQALLLSIKPENSEPESLVFPSPEGLSIHYRNFSRRAWDKIVDPLVARQTTPYSCRDTFISEQIAKGVPTAVVAKWCDNSVDVIEQKYLDAGLLDQLKPL</sequence>
<dbReference type="PANTHER" id="PTHR30349">
    <property type="entry name" value="PHAGE INTEGRASE-RELATED"/>
    <property type="match status" value="1"/>
</dbReference>
<evidence type="ECO:0000256" key="1">
    <source>
        <dbReference type="ARBA" id="ARBA00023172"/>
    </source>
</evidence>
<name>A0A161UV11_NODSP</name>
<evidence type="ECO:0000313" key="4">
    <source>
        <dbReference type="Proteomes" id="UP000076555"/>
    </source>
</evidence>
<dbReference type="GO" id="GO:0003677">
    <property type="term" value="F:DNA binding"/>
    <property type="evidence" value="ECO:0007669"/>
    <property type="project" value="InterPro"/>
</dbReference>
<evidence type="ECO:0000259" key="2">
    <source>
        <dbReference type="PROSITE" id="PS51898"/>
    </source>
</evidence>
<protein>
    <submittedName>
        <fullName evidence="3">Integrase</fullName>
    </submittedName>
</protein>
<dbReference type="GO" id="GO:0006310">
    <property type="term" value="P:DNA recombination"/>
    <property type="evidence" value="ECO:0007669"/>
    <property type="project" value="UniProtKB-KW"/>
</dbReference>
<dbReference type="InterPro" id="IPR013762">
    <property type="entry name" value="Integrase-like_cat_sf"/>
</dbReference>
<dbReference type="GO" id="GO:0015074">
    <property type="term" value="P:DNA integration"/>
    <property type="evidence" value="ECO:0007669"/>
    <property type="project" value="InterPro"/>
</dbReference>
<proteinExistence type="predicted"/>
<accession>A0A161UV11</accession>
<dbReference type="InterPro" id="IPR050090">
    <property type="entry name" value="Tyrosine_recombinase_XerCD"/>
</dbReference>
<dbReference type="Pfam" id="PF12167">
    <property type="entry name" value="Arm-DNA-bind_2"/>
    <property type="match status" value="1"/>
</dbReference>
<keyword evidence="1" id="KW-0233">DNA recombination</keyword>
<dbReference type="Pfam" id="PF00589">
    <property type="entry name" value="Phage_integrase"/>
    <property type="match status" value="1"/>
</dbReference>
<dbReference type="AlphaFoldDB" id="A0A161UV11"/>
<evidence type="ECO:0000313" key="3">
    <source>
        <dbReference type="EMBL" id="KZL49813.1"/>
    </source>
</evidence>
<reference evidence="3 4" key="1">
    <citation type="submission" date="2016-04" db="EMBL/GenBank/DDBJ databases">
        <title>Draft Genome Assembly of the Bloom-forming Cyanobacterium Nodularia spumigena Strain CENA596 in Shrimp Production Ponds.</title>
        <authorList>
            <person name="Popin R.V."/>
            <person name="Rigonato J."/>
            <person name="Abreu V.A."/>
            <person name="Andreote A.P."/>
            <person name="Silveira S.B."/>
            <person name="Odebrecht C."/>
            <person name="Fiore M.F."/>
        </authorList>
    </citation>
    <scope>NUCLEOTIDE SEQUENCE [LARGE SCALE GENOMIC DNA]</scope>
    <source>
        <strain evidence="3 4">CENA596</strain>
    </source>
</reference>